<evidence type="ECO:0000256" key="2">
    <source>
        <dbReference type="SAM" id="SignalP"/>
    </source>
</evidence>
<reference evidence="3" key="1">
    <citation type="submission" date="2023-03" db="EMBL/GenBank/DDBJ databases">
        <title>Andean soil-derived lignocellulolytic bacterial consortium as a source of novel taxa and putative plastic-active enzymes.</title>
        <authorList>
            <person name="Diaz-Garcia L."/>
            <person name="Chuvochina M."/>
            <person name="Feuerriegel G."/>
            <person name="Bunk B."/>
            <person name="Sproer C."/>
            <person name="Streit W.R."/>
            <person name="Rodriguez L.M."/>
            <person name="Overmann J."/>
            <person name="Jimenez D.J."/>
        </authorList>
    </citation>
    <scope>NUCLEOTIDE SEQUENCE</scope>
    <source>
        <strain evidence="3">MAG 7</strain>
    </source>
</reference>
<dbReference type="PANTHER" id="PTHR44103">
    <property type="entry name" value="PROPROTEIN CONVERTASE P"/>
    <property type="match status" value="1"/>
</dbReference>
<dbReference type="PANTHER" id="PTHR44103:SF1">
    <property type="entry name" value="PROPROTEIN CONVERTASE P"/>
    <property type="match status" value="1"/>
</dbReference>
<dbReference type="Proteomes" id="UP001220610">
    <property type="component" value="Chromosome"/>
</dbReference>
<evidence type="ECO:0000313" key="4">
    <source>
        <dbReference type="Proteomes" id="UP001220610"/>
    </source>
</evidence>
<feature type="signal peptide" evidence="2">
    <location>
        <begin position="1"/>
        <end position="19"/>
    </location>
</feature>
<name>A0AAJ5WPR9_9BACT</name>
<sequence length="475" mass="52550">MKQLFPLLAIALLPGLLQAQSPDDKVRSTGFPVFPKIINTVIPGAPLLDQPVLITGTQQEIRTEKHGLAYPAFFDWNKDGKMDLLLGEFETGQTGSDIKVFLNEGTNKAPRYSGNYFYARDARGDTMTSYQWCCIGTHPRFADLDNDGYLDMLSGQYNPGLINWWRGGKDGFASRQFVDQEGLVNNGKGNLGSGTSELDPKDNRYWNYTSAGFADFNGDGLTDLFVGGFGELKVALNTGTREQPKFGLRQYLLGLDGLPLSVVGKPTAEEVKKAGEERRSVSFSGVIKSFVTPVDWDNDGVLDLLVTHLYGDKKTKDPVVFFRGVKTTLGLRFEAAKPLFTVPDVYKTFPGCQPNITVVDYNNDGVKDLVIGLSLPTVNGYAIDSIASWGYLKDFGLQAPGKDPGRMTEWEGGLEKVMKKIADKPEYKGYFLGKFTDYKYLTLRHRGYVYVMLGKKNPQKAVPVKDAVAEAVRID</sequence>
<keyword evidence="1 2" id="KW-0732">Signal</keyword>
<dbReference type="EMBL" id="CP119311">
    <property type="protein sequence ID" value="WEK33527.1"/>
    <property type="molecule type" value="Genomic_DNA"/>
</dbReference>
<proteinExistence type="predicted"/>
<dbReference type="Pfam" id="PF13517">
    <property type="entry name" value="FG-GAP_3"/>
    <property type="match status" value="1"/>
</dbReference>
<accession>A0AAJ5WPR9</accession>
<evidence type="ECO:0000313" key="3">
    <source>
        <dbReference type="EMBL" id="WEK33527.1"/>
    </source>
</evidence>
<dbReference type="AlphaFoldDB" id="A0AAJ5WPR9"/>
<dbReference type="InterPro" id="IPR028994">
    <property type="entry name" value="Integrin_alpha_N"/>
</dbReference>
<dbReference type="InterPro" id="IPR013517">
    <property type="entry name" value="FG-GAP"/>
</dbReference>
<dbReference type="Gene3D" id="2.130.10.130">
    <property type="entry name" value="Integrin alpha, N-terminal"/>
    <property type="match status" value="1"/>
</dbReference>
<protein>
    <submittedName>
        <fullName evidence="3">VCBS repeat-containing protein</fullName>
    </submittedName>
</protein>
<feature type="chain" id="PRO_5042584264" evidence="2">
    <location>
        <begin position="20"/>
        <end position="475"/>
    </location>
</feature>
<organism evidence="3 4">
    <name type="scientific">Candidatus Pseudobacter hemicellulosilyticus</name>
    <dbReference type="NCBI Taxonomy" id="3121375"/>
    <lineage>
        <taxon>Bacteria</taxon>
        <taxon>Pseudomonadati</taxon>
        <taxon>Bacteroidota</taxon>
        <taxon>Chitinophagia</taxon>
        <taxon>Chitinophagales</taxon>
        <taxon>Chitinophagaceae</taxon>
        <taxon>Pseudobacter</taxon>
    </lineage>
</organism>
<gene>
    <name evidence="3" type="ORF">P0Y53_13630</name>
</gene>
<evidence type="ECO:0000256" key="1">
    <source>
        <dbReference type="ARBA" id="ARBA00022729"/>
    </source>
</evidence>
<dbReference type="SUPFAM" id="SSF69318">
    <property type="entry name" value="Integrin alpha N-terminal domain"/>
    <property type="match status" value="1"/>
</dbReference>